<evidence type="ECO:0000313" key="3">
    <source>
        <dbReference type="Proteomes" id="UP001642484"/>
    </source>
</evidence>
<name>A0ABP0J0H6_9DINO</name>
<evidence type="ECO:0000313" key="2">
    <source>
        <dbReference type="EMBL" id="CAK9007866.1"/>
    </source>
</evidence>
<protein>
    <submittedName>
        <fullName evidence="2">Uncharacterized protein</fullName>
    </submittedName>
</protein>
<comment type="caution">
    <text evidence="2">The sequence shown here is derived from an EMBL/GenBank/DDBJ whole genome shotgun (WGS) entry which is preliminary data.</text>
</comment>
<proteinExistence type="predicted"/>
<dbReference type="Proteomes" id="UP001642484">
    <property type="component" value="Unassembled WGS sequence"/>
</dbReference>
<feature type="coiled-coil region" evidence="1">
    <location>
        <begin position="278"/>
        <end position="337"/>
    </location>
</feature>
<feature type="coiled-coil region" evidence="1">
    <location>
        <begin position="474"/>
        <end position="501"/>
    </location>
</feature>
<gene>
    <name evidence="2" type="ORF">CCMP2556_LOCUS9014</name>
</gene>
<organism evidence="2 3">
    <name type="scientific">Durusdinium trenchii</name>
    <dbReference type="NCBI Taxonomy" id="1381693"/>
    <lineage>
        <taxon>Eukaryota</taxon>
        <taxon>Sar</taxon>
        <taxon>Alveolata</taxon>
        <taxon>Dinophyceae</taxon>
        <taxon>Suessiales</taxon>
        <taxon>Symbiodiniaceae</taxon>
        <taxon>Durusdinium</taxon>
    </lineage>
</organism>
<dbReference type="EMBL" id="CAXAMN010004114">
    <property type="protein sequence ID" value="CAK9007866.1"/>
    <property type="molecule type" value="Genomic_DNA"/>
</dbReference>
<evidence type="ECO:0000256" key="1">
    <source>
        <dbReference type="SAM" id="Coils"/>
    </source>
</evidence>
<accession>A0ABP0J0H6</accession>
<sequence length="510" mass="58641">MVMGIPVSGPRAINELLFDSLLFFDRGDNSRMFDTHLPNCGCVGGVKAALRRQKYRVTRVDRLPCLLLVLGYSFSRQRLWHLNAKYLKEAPMEASKKVLWPAEKPSSHDELCLHLAQLRCERDMEEVTFRKECEALLATAVDLRADRRMLEEETARWERIATVEADVEERSCARSEKTQRTLLNELEEGQNELRAASASLRGVAADWVIEDEPEKRLERSEAECRHATHCKAEFEEALSVSKQLVHRLRKKLDSHTEDTLRSSASTAKMAGRRGFQDLDQLRQEVRRLGVQVEIAEQECGEEAKLLWDKKDTELPRLRAAERERQQLVARLGQARYDRDHLERNFTRIINGLQEHEARMEQQSQQLSEGLFLCRREGEEMVATMKDNDRNIAEMRKERWETEAFIEHLSKQVAKLEDERNSLKTSLGHEPGALAGIDHDVRVNVLTLVDATDAHLISRQEQEACEDLVQDEADSEAVVEEIQQQECMLQKLESRNAELRSEVGACKPLLP</sequence>
<reference evidence="2 3" key="1">
    <citation type="submission" date="2024-02" db="EMBL/GenBank/DDBJ databases">
        <authorList>
            <person name="Chen Y."/>
            <person name="Shah S."/>
            <person name="Dougan E. K."/>
            <person name="Thang M."/>
            <person name="Chan C."/>
        </authorList>
    </citation>
    <scope>NUCLEOTIDE SEQUENCE [LARGE SCALE GENOMIC DNA]</scope>
</reference>
<keyword evidence="3" id="KW-1185">Reference proteome</keyword>
<keyword evidence="1" id="KW-0175">Coiled coil</keyword>